<accession>A0A3N9X2Z4</accession>
<feature type="transmembrane region" description="Helical" evidence="2">
    <location>
        <begin position="175"/>
        <end position="193"/>
    </location>
</feature>
<protein>
    <recommendedName>
        <fullName evidence="5">Glycosyltransferase RgtA/B/C/D-like domain-containing protein</fullName>
    </recommendedName>
</protein>
<feature type="transmembrane region" description="Helical" evidence="2">
    <location>
        <begin position="450"/>
        <end position="470"/>
    </location>
</feature>
<name>A0A3N9X2Z4_9ACTN</name>
<feature type="transmembrane region" description="Helical" evidence="2">
    <location>
        <begin position="389"/>
        <end position="410"/>
    </location>
</feature>
<feature type="transmembrane region" description="Helical" evidence="2">
    <location>
        <begin position="422"/>
        <end position="443"/>
    </location>
</feature>
<keyword evidence="2" id="KW-1133">Transmembrane helix</keyword>
<keyword evidence="2" id="KW-0812">Transmembrane</keyword>
<reference evidence="3 4" key="1">
    <citation type="submission" date="2018-05" db="EMBL/GenBank/DDBJ databases">
        <title>Micromonospora from Atacama Desert.</title>
        <authorList>
            <person name="Carro L."/>
            <person name="Goodfellow M."/>
            <person name="Klenk H.-P."/>
        </authorList>
    </citation>
    <scope>NUCLEOTIDE SEQUENCE [LARGE SCALE GENOMIC DNA]</scope>
    <source>
        <strain evidence="3 4">LB39</strain>
    </source>
</reference>
<dbReference type="Proteomes" id="UP000282312">
    <property type="component" value="Unassembled WGS sequence"/>
</dbReference>
<feature type="transmembrane region" description="Helical" evidence="2">
    <location>
        <begin position="268"/>
        <end position="288"/>
    </location>
</feature>
<feature type="transmembrane region" description="Helical" evidence="2">
    <location>
        <begin position="295"/>
        <end position="315"/>
    </location>
</feature>
<feature type="transmembrane region" description="Helical" evidence="2">
    <location>
        <begin position="525"/>
        <end position="542"/>
    </location>
</feature>
<gene>
    <name evidence="3" type="ORF">DLJ59_03020</name>
</gene>
<evidence type="ECO:0000256" key="1">
    <source>
        <dbReference type="SAM" id="MobiDB-lite"/>
    </source>
</evidence>
<dbReference type="EMBL" id="QGSZ01000120">
    <property type="protein sequence ID" value="RQX07352.1"/>
    <property type="molecule type" value="Genomic_DNA"/>
</dbReference>
<feature type="transmembrane region" description="Helical" evidence="2">
    <location>
        <begin position="354"/>
        <end position="377"/>
    </location>
</feature>
<feature type="region of interest" description="Disordered" evidence="1">
    <location>
        <begin position="1"/>
        <end position="55"/>
    </location>
</feature>
<evidence type="ECO:0000313" key="4">
    <source>
        <dbReference type="Proteomes" id="UP000282312"/>
    </source>
</evidence>
<keyword evidence="4" id="KW-1185">Reference proteome</keyword>
<evidence type="ECO:0000256" key="2">
    <source>
        <dbReference type="SAM" id="Phobius"/>
    </source>
</evidence>
<feature type="transmembrane region" description="Helical" evidence="2">
    <location>
        <begin position="205"/>
        <end position="223"/>
    </location>
</feature>
<sequence>MWADLAGSDRYSGRANDRRQCARPGPAFTRHPHQLGASGPASAAPTPADEPDGSARGLVRPAILEALMAPGSDVIDRPVVVAETPGGPPARRWLVPLLLLAGWVLSVAWRMWLSRHIVLPIAHTDEDSYLNTARALAGGPGGFSSENDLLRRVGYPMLISPAFLGDRDFTDSYRIVQLINAMVNSTLLPLAYLFGRRLFQLRRSYALLGAVAAATLPATAFYAGVAMIDAVLAPLVVAWLLAVHRWIARPGPVAAATVGLLVGGFHLLHSRGLVIVAVHAGLVLLLFVRRRISPPVVLAALLPVLAMALVNEAAIRHLGGRVYLLGSTPDGSTFEALASAQGLVRTSAAVTTQLWYLVVITFGMAGVAWAGAVRELWRPRHGDAGRWTMGVALVVTIGVAGGASVILSGITGKPLDAIYGRYVQMLAPFWLLVGLGVLFTAGWRVVQRRAAVAVALLVGGGALVAARLAYVASQGHRLRYGGFSAPDLAALTGGWRELRPVVGSLVGIAGCVLLVATVRVPRLRLPIVGVLVVANLVTMQVIDQRIVRPAAERTQPTPRVADVGVRPGERVWASTGVQYILRFNLSHQVTWTDVRWFGDGRPPAVAQVVFARWAPGQADDWDGTAYGFVRLGGNPVQHWAAWRRV</sequence>
<feature type="compositionally biased region" description="Low complexity" evidence="1">
    <location>
        <begin position="36"/>
        <end position="47"/>
    </location>
</feature>
<feature type="transmembrane region" description="Helical" evidence="2">
    <location>
        <begin position="501"/>
        <end position="518"/>
    </location>
</feature>
<organism evidence="3 4">
    <name type="scientific">Micromonospora inaquosa</name>
    <dbReference type="NCBI Taxonomy" id="2203716"/>
    <lineage>
        <taxon>Bacteria</taxon>
        <taxon>Bacillati</taxon>
        <taxon>Actinomycetota</taxon>
        <taxon>Actinomycetes</taxon>
        <taxon>Micromonosporales</taxon>
        <taxon>Micromonosporaceae</taxon>
        <taxon>Micromonospora</taxon>
    </lineage>
</organism>
<evidence type="ECO:0008006" key="5">
    <source>
        <dbReference type="Google" id="ProtNLM"/>
    </source>
</evidence>
<feature type="transmembrane region" description="Helical" evidence="2">
    <location>
        <begin position="93"/>
        <end position="113"/>
    </location>
</feature>
<dbReference type="AlphaFoldDB" id="A0A3N9X2Z4"/>
<proteinExistence type="predicted"/>
<feature type="compositionally biased region" description="Basic and acidic residues" evidence="1">
    <location>
        <begin position="11"/>
        <end position="20"/>
    </location>
</feature>
<keyword evidence="2" id="KW-0472">Membrane</keyword>
<evidence type="ECO:0000313" key="3">
    <source>
        <dbReference type="EMBL" id="RQX07352.1"/>
    </source>
</evidence>
<comment type="caution">
    <text evidence="3">The sequence shown here is derived from an EMBL/GenBank/DDBJ whole genome shotgun (WGS) entry which is preliminary data.</text>
</comment>